<dbReference type="AlphaFoldDB" id="A0A927HGP8"/>
<dbReference type="Pfam" id="PF01370">
    <property type="entry name" value="Epimerase"/>
    <property type="match status" value="1"/>
</dbReference>
<protein>
    <submittedName>
        <fullName evidence="2">NAD-dependent epimerase/dehydratase family protein</fullName>
    </submittedName>
</protein>
<sequence length="290" mass="31220">MHIFLTGGTGTIGNAVLAQAIAANHRVTALVRSDTAAETVTTQGATALFGDIGDPNNWMTNAAAADAFIHLASSFDDTMAETEPRLLASLAAHVAGRTTPLRVLYTGGCWLYGQTGNAVARESSPLNPISAFDWAADSIETLKSVPNLSTAVLHPAMVYHQAGGVFSRMLTALRAGRPAPIWGNDRTRWPLVHRDDAAAAYLVLAKQMDANGPFNVVAETGIEVGEIARVLAQQAQIRTRPAILPRKWVLARHGAWAEGPMLDQQMESRLLPDLGWRPQHPDFSALRYDL</sequence>
<evidence type="ECO:0000313" key="2">
    <source>
        <dbReference type="EMBL" id="MBD3664480.1"/>
    </source>
</evidence>
<dbReference type="PANTHER" id="PTHR48079:SF6">
    <property type="entry name" value="NAD(P)-BINDING DOMAIN-CONTAINING PROTEIN-RELATED"/>
    <property type="match status" value="1"/>
</dbReference>
<evidence type="ECO:0000259" key="1">
    <source>
        <dbReference type="Pfam" id="PF01370"/>
    </source>
</evidence>
<dbReference type="Gene3D" id="3.40.50.720">
    <property type="entry name" value="NAD(P)-binding Rossmann-like Domain"/>
    <property type="match status" value="1"/>
</dbReference>
<dbReference type="InterPro" id="IPR051783">
    <property type="entry name" value="NAD(P)-dependent_oxidoreduct"/>
</dbReference>
<dbReference type="EMBL" id="JACTAG010000002">
    <property type="protein sequence ID" value="MBD3664480.1"/>
    <property type="molecule type" value="Genomic_DNA"/>
</dbReference>
<dbReference type="GO" id="GO:0004029">
    <property type="term" value="F:aldehyde dehydrogenase (NAD+) activity"/>
    <property type="evidence" value="ECO:0007669"/>
    <property type="project" value="TreeGrafter"/>
</dbReference>
<accession>A0A927HGP8</accession>
<dbReference type="Proteomes" id="UP000635142">
    <property type="component" value="Unassembled WGS sequence"/>
</dbReference>
<keyword evidence="3" id="KW-1185">Reference proteome</keyword>
<feature type="domain" description="NAD-dependent epimerase/dehydratase" evidence="1">
    <location>
        <begin position="3"/>
        <end position="216"/>
    </location>
</feature>
<name>A0A927HGP8_9RHOB</name>
<dbReference type="RefSeq" id="WP_191075505.1">
    <property type="nucleotide sequence ID" value="NZ_JACTAG010000002.1"/>
</dbReference>
<reference evidence="2" key="1">
    <citation type="submission" date="2020-08" db="EMBL/GenBank/DDBJ databases">
        <title>Sulfitobacter aestuariivivens sp. nov., isolated from a tidal flat.</title>
        <authorList>
            <person name="Park S."/>
            <person name="Yoon J.-H."/>
        </authorList>
    </citation>
    <scope>NUCLEOTIDE SEQUENCE</scope>
    <source>
        <strain evidence="2">TSTF-M16</strain>
    </source>
</reference>
<dbReference type="InterPro" id="IPR001509">
    <property type="entry name" value="Epimerase_deHydtase"/>
</dbReference>
<dbReference type="GO" id="GO:0005737">
    <property type="term" value="C:cytoplasm"/>
    <property type="evidence" value="ECO:0007669"/>
    <property type="project" value="TreeGrafter"/>
</dbReference>
<proteinExistence type="predicted"/>
<comment type="caution">
    <text evidence="2">The sequence shown here is derived from an EMBL/GenBank/DDBJ whole genome shotgun (WGS) entry which is preliminary data.</text>
</comment>
<dbReference type="SUPFAM" id="SSF51735">
    <property type="entry name" value="NAD(P)-binding Rossmann-fold domains"/>
    <property type="match status" value="1"/>
</dbReference>
<dbReference type="InterPro" id="IPR036291">
    <property type="entry name" value="NAD(P)-bd_dom_sf"/>
</dbReference>
<evidence type="ECO:0000313" key="3">
    <source>
        <dbReference type="Proteomes" id="UP000635142"/>
    </source>
</evidence>
<dbReference type="PANTHER" id="PTHR48079">
    <property type="entry name" value="PROTEIN YEEZ"/>
    <property type="match status" value="1"/>
</dbReference>
<gene>
    <name evidence="2" type="ORF">H9Q16_11140</name>
</gene>
<organism evidence="2 3">
    <name type="scientific">Sulfitobacter aestuariivivens</name>
    <dbReference type="NCBI Taxonomy" id="2766981"/>
    <lineage>
        <taxon>Bacteria</taxon>
        <taxon>Pseudomonadati</taxon>
        <taxon>Pseudomonadota</taxon>
        <taxon>Alphaproteobacteria</taxon>
        <taxon>Rhodobacterales</taxon>
        <taxon>Roseobacteraceae</taxon>
        <taxon>Sulfitobacter</taxon>
    </lineage>
</organism>